<dbReference type="PROSITE" id="PS50076">
    <property type="entry name" value="DNAJ_2"/>
    <property type="match status" value="1"/>
</dbReference>
<dbReference type="SMART" id="SM00271">
    <property type="entry name" value="DnaJ"/>
    <property type="match status" value="1"/>
</dbReference>
<comment type="caution">
    <text evidence="3">The sequence shown here is derived from an EMBL/GenBank/DDBJ whole genome shotgun (WGS) entry which is preliminary data.</text>
</comment>
<keyword evidence="4" id="KW-1185">Reference proteome</keyword>
<evidence type="ECO:0000256" key="1">
    <source>
        <dbReference type="SAM" id="MobiDB-lite"/>
    </source>
</evidence>
<dbReference type="Proteomes" id="UP000734854">
    <property type="component" value="Unassembled WGS sequence"/>
</dbReference>
<evidence type="ECO:0000313" key="4">
    <source>
        <dbReference type="Proteomes" id="UP000734854"/>
    </source>
</evidence>
<dbReference type="CDD" id="cd06257">
    <property type="entry name" value="DnaJ"/>
    <property type="match status" value="1"/>
</dbReference>
<dbReference type="InterPro" id="IPR050817">
    <property type="entry name" value="DjlA_DnaK_co-chaperone"/>
</dbReference>
<feature type="region of interest" description="Disordered" evidence="1">
    <location>
        <begin position="103"/>
        <end position="126"/>
    </location>
</feature>
<name>A0A8J5FAK6_ZINOF</name>
<feature type="compositionally biased region" description="Polar residues" evidence="1">
    <location>
        <begin position="18"/>
        <end position="38"/>
    </location>
</feature>
<evidence type="ECO:0000313" key="3">
    <source>
        <dbReference type="EMBL" id="KAG6483013.1"/>
    </source>
</evidence>
<sequence length="160" mass="18496">MAILTVMTRPLGWVGRSNEASNSKGRSGSSKVRCSASGNGSLADQYRMLRVRPGASEKEVKKAFRKLALQYHPDVYKGENCGVQFHRINEAYDLVLSNLREVEEKKQRQHQPTGWNNNYYSDNENQKRGMYDPDDLWEEWMGWEGASFVRDYSDHINPYI</sequence>
<feature type="region of interest" description="Disordered" evidence="1">
    <location>
        <begin position="15"/>
        <end position="38"/>
    </location>
</feature>
<dbReference type="InterPro" id="IPR001623">
    <property type="entry name" value="DnaJ_domain"/>
</dbReference>
<feature type="domain" description="J" evidence="2">
    <location>
        <begin position="44"/>
        <end position="114"/>
    </location>
</feature>
<dbReference type="PANTHER" id="PTHR24074">
    <property type="entry name" value="CO-CHAPERONE PROTEIN DJLA"/>
    <property type="match status" value="1"/>
</dbReference>
<dbReference type="Pfam" id="PF00226">
    <property type="entry name" value="DnaJ"/>
    <property type="match status" value="1"/>
</dbReference>
<dbReference type="EMBL" id="JACMSC010000016">
    <property type="protein sequence ID" value="KAG6483013.1"/>
    <property type="molecule type" value="Genomic_DNA"/>
</dbReference>
<proteinExistence type="predicted"/>
<feature type="compositionally biased region" description="Polar residues" evidence="1">
    <location>
        <begin position="110"/>
        <end position="123"/>
    </location>
</feature>
<dbReference type="OrthoDB" id="552049at2759"/>
<organism evidence="3 4">
    <name type="scientific">Zingiber officinale</name>
    <name type="common">Ginger</name>
    <name type="synonym">Amomum zingiber</name>
    <dbReference type="NCBI Taxonomy" id="94328"/>
    <lineage>
        <taxon>Eukaryota</taxon>
        <taxon>Viridiplantae</taxon>
        <taxon>Streptophyta</taxon>
        <taxon>Embryophyta</taxon>
        <taxon>Tracheophyta</taxon>
        <taxon>Spermatophyta</taxon>
        <taxon>Magnoliopsida</taxon>
        <taxon>Liliopsida</taxon>
        <taxon>Zingiberales</taxon>
        <taxon>Zingiberaceae</taxon>
        <taxon>Zingiber</taxon>
    </lineage>
</organism>
<evidence type="ECO:0000259" key="2">
    <source>
        <dbReference type="PROSITE" id="PS50076"/>
    </source>
</evidence>
<accession>A0A8J5FAK6</accession>
<protein>
    <recommendedName>
        <fullName evidence="2">J domain-containing protein</fullName>
    </recommendedName>
</protein>
<dbReference type="AlphaFoldDB" id="A0A8J5FAK6"/>
<gene>
    <name evidence="3" type="ORF">ZIOFF_059653</name>
</gene>
<reference evidence="3 4" key="1">
    <citation type="submission" date="2020-08" db="EMBL/GenBank/DDBJ databases">
        <title>Plant Genome Project.</title>
        <authorList>
            <person name="Zhang R.-G."/>
        </authorList>
    </citation>
    <scope>NUCLEOTIDE SEQUENCE [LARGE SCALE GENOMIC DNA]</scope>
    <source>
        <tissue evidence="3">Rhizome</tissue>
    </source>
</reference>